<sequence length="366" mass="41965">MILLAKIELKNISKTYDNRDETTIENFNLSIDEKEFIVLVGPSGCGKSTTLRMIAGLEEITSGELWMNGEKVNTVASKDRNISMVFQNYALFPHLSVAENISFGLKVRKFKKQEIEKLVKETATVVGLEDLLKKKPKELSGGQKQRVALARAIVKQTDIFLMDEPLSNLDAKLRTQMREEIIQLHRKLQTTTIYVTHDQVEAMTMATRIVILKDGDIQQVGTPYEVFRFPQSKFVAGFIGTPAMNFLPVSYQNKMLYLKGVSLLAEELILPFEKTEWTLGIRPEDIHVNNEQGLPATIEYMELLGSELLLHLHHESYSFLAKVHHSHSYQEGQQVYLQFPEENFYLFDKESDKTWYSKGAFLHEEK</sequence>
<dbReference type="Gene3D" id="2.40.50.140">
    <property type="entry name" value="Nucleic acid-binding proteins"/>
    <property type="match status" value="1"/>
</dbReference>
<evidence type="ECO:0000313" key="6">
    <source>
        <dbReference type="EMBL" id="WYJ87341.1"/>
    </source>
</evidence>
<feature type="domain" description="ABC transporter" evidence="5">
    <location>
        <begin position="7"/>
        <end position="239"/>
    </location>
</feature>
<dbReference type="InterPro" id="IPR013611">
    <property type="entry name" value="Transp-assoc_OB_typ2"/>
</dbReference>
<keyword evidence="3 6" id="KW-0067">ATP-binding</keyword>
<evidence type="ECO:0000256" key="2">
    <source>
        <dbReference type="ARBA" id="ARBA00022741"/>
    </source>
</evidence>
<keyword evidence="1" id="KW-0813">Transport</keyword>
<dbReference type="SUPFAM" id="SSF50331">
    <property type="entry name" value="MOP-like"/>
    <property type="match status" value="1"/>
</dbReference>
<dbReference type="InterPro" id="IPR008995">
    <property type="entry name" value="Mo/tungstate-bd_C_term_dom"/>
</dbReference>
<dbReference type="GO" id="GO:0005524">
    <property type="term" value="F:ATP binding"/>
    <property type="evidence" value="ECO:0007669"/>
    <property type="project" value="UniProtKB-KW"/>
</dbReference>
<dbReference type="InterPro" id="IPR017871">
    <property type="entry name" value="ABC_transporter-like_CS"/>
</dbReference>
<dbReference type="PROSITE" id="PS00211">
    <property type="entry name" value="ABC_TRANSPORTER_1"/>
    <property type="match status" value="1"/>
</dbReference>
<dbReference type="SMART" id="SM00382">
    <property type="entry name" value="AAA"/>
    <property type="match status" value="1"/>
</dbReference>
<name>A0ABZ2T7L0_9ENTE</name>
<dbReference type="PROSITE" id="PS50893">
    <property type="entry name" value="ABC_TRANSPORTER_2"/>
    <property type="match status" value="1"/>
</dbReference>
<dbReference type="Gene3D" id="3.40.50.300">
    <property type="entry name" value="P-loop containing nucleotide triphosphate hydrolases"/>
    <property type="match status" value="1"/>
</dbReference>
<dbReference type="NCBIfam" id="NF008653">
    <property type="entry name" value="PRK11650.1"/>
    <property type="match status" value="1"/>
</dbReference>
<accession>A0ABZ2T7L0</accession>
<keyword evidence="7" id="KW-1185">Reference proteome</keyword>
<evidence type="ECO:0000256" key="1">
    <source>
        <dbReference type="ARBA" id="ARBA00022448"/>
    </source>
</evidence>
<dbReference type="PANTHER" id="PTHR43875">
    <property type="entry name" value="MALTODEXTRIN IMPORT ATP-BINDING PROTEIN MSMX"/>
    <property type="match status" value="1"/>
</dbReference>
<dbReference type="Proteomes" id="UP000195080">
    <property type="component" value="Chromosome"/>
</dbReference>
<dbReference type="Pfam" id="PF00005">
    <property type="entry name" value="ABC_tran"/>
    <property type="match status" value="1"/>
</dbReference>
<evidence type="ECO:0000259" key="5">
    <source>
        <dbReference type="PROSITE" id="PS50893"/>
    </source>
</evidence>
<proteinExistence type="predicted"/>
<dbReference type="CDD" id="cd03301">
    <property type="entry name" value="ABC_MalK_N"/>
    <property type="match status" value="1"/>
</dbReference>
<keyword evidence="6" id="KW-0762">Sugar transport</keyword>
<dbReference type="InterPro" id="IPR015855">
    <property type="entry name" value="ABC_transpr_MalK-like"/>
</dbReference>
<evidence type="ECO:0000256" key="3">
    <source>
        <dbReference type="ARBA" id="ARBA00022840"/>
    </source>
</evidence>
<dbReference type="SUPFAM" id="SSF52540">
    <property type="entry name" value="P-loop containing nucleoside triphosphate hydrolases"/>
    <property type="match status" value="1"/>
</dbReference>
<dbReference type="Pfam" id="PF08402">
    <property type="entry name" value="TOBE_2"/>
    <property type="match status" value="1"/>
</dbReference>
<dbReference type="InterPro" id="IPR003593">
    <property type="entry name" value="AAA+_ATPase"/>
</dbReference>
<dbReference type="InterPro" id="IPR003439">
    <property type="entry name" value="ABC_transporter-like_ATP-bd"/>
</dbReference>
<reference evidence="7" key="1">
    <citation type="submission" date="2017-05" db="EMBL/GenBank/DDBJ databases">
        <title>The Genome Sequence of EEnterococcus faecalis 9F2_4866.</title>
        <authorList>
            <consortium name="The Broad Institute Genomics Platform"/>
            <consortium name="The Broad Institute Genomic Center for Infectious Diseases"/>
            <person name="Earl A."/>
            <person name="Manson A."/>
            <person name="Schwartman J."/>
            <person name="Gilmore M."/>
            <person name="Abouelleil A."/>
            <person name="Cao P."/>
            <person name="Chapman S."/>
            <person name="Cusick C."/>
            <person name="Shea T."/>
            <person name="Young S."/>
            <person name="Neafsey D."/>
            <person name="Nusbaum C."/>
            <person name="Birren B."/>
        </authorList>
    </citation>
    <scope>NUCLEOTIDE SEQUENCE [LARGE SCALE GENOMIC DNA]</scope>
    <source>
        <strain evidence="7">12C11_DIV0727</strain>
    </source>
</reference>
<keyword evidence="4" id="KW-1278">Translocase</keyword>
<organism evidence="6 7">
    <name type="scientific">Candidatus Enterococcus lemimoniae</name>
    <dbReference type="NCBI Taxonomy" id="1834167"/>
    <lineage>
        <taxon>Bacteria</taxon>
        <taxon>Bacillati</taxon>
        <taxon>Bacillota</taxon>
        <taxon>Bacilli</taxon>
        <taxon>Lactobacillales</taxon>
        <taxon>Enterococcaceae</taxon>
        <taxon>Enterococcus</taxon>
    </lineage>
</organism>
<dbReference type="PANTHER" id="PTHR43875:SF1">
    <property type="entry name" value="OSMOPROTECTIVE COMPOUNDS UPTAKE ATP-BINDING PROTEIN GGTA"/>
    <property type="match status" value="1"/>
</dbReference>
<keyword evidence="2" id="KW-0547">Nucleotide-binding</keyword>
<dbReference type="Gene3D" id="2.40.50.100">
    <property type="match status" value="1"/>
</dbReference>
<protein>
    <submittedName>
        <fullName evidence="6">Multiple sugar transport system ATP-binding protein</fullName>
    </submittedName>
</protein>
<dbReference type="InterPro" id="IPR027417">
    <property type="entry name" value="P-loop_NTPase"/>
</dbReference>
<gene>
    <name evidence="6" type="ORF">A5866_002437</name>
</gene>
<dbReference type="InterPro" id="IPR012340">
    <property type="entry name" value="NA-bd_OB-fold"/>
</dbReference>
<dbReference type="InterPro" id="IPR047641">
    <property type="entry name" value="ABC_transpr_MalK/UgpC-like"/>
</dbReference>
<evidence type="ECO:0000256" key="4">
    <source>
        <dbReference type="ARBA" id="ARBA00022967"/>
    </source>
</evidence>
<dbReference type="EMBL" id="CP147248">
    <property type="protein sequence ID" value="WYJ87341.1"/>
    <property type="molecule type" value="Genomic_DNA"/>
</dbReference>
<evidence type="ECO:0000313" key="7">
    <source>
        <dbReference type="Proteomes" id="UP000195080"/>
    </source>
</evidence>